<dbReference type="EMBL" id="PYAU01000001">
    <property type="protein sequence ID" value="PSL37433.1"/>
    <property type="molecule type" value="Genomic_DNA"/>
</dbReference>
<name>A0A2P8GTY8_9MICO</name>
<accession>A0A2P8GTY8</accession>
<dbReference type="Proteomes" id="UP000268291">
    <property type="component" value="Unassembled WGS sequence"/>
</dbReference>
<dbReference type="Proteomes" id="UP000241203">
    <property type="component" value="Unassembled WGS sequence"/>
</dbReference>
<evidence type="ECO:0000313" key="3">
    <source>
        <dbReference type="Proteomes" id="UP000241203"/>
    </source>
</evidence>
<dbReference type="OrthoDB" id="4380123at2"/>
<organism evidence="1 3">
    <name type="scientific">Labedella gwakjiensis</name>
    <dbReference type="NCBI Taxonomy" id="390269"/>
    <lineage>
        <taxon>Bacteria</taxon>
        <taxon>Bacillati</taxon>
        <taxon>Actinomycetota</taxon>
        <taxon>Actinomycetes</taxon>
        <taxon>Micrococcales</taxon>
        <taxon>Microbacteriaceae</taxon>
        <taxon>Labedella</taxon>
    </lineage>
</organism>
<dbReference type="EMBL" id="RZGY01000002">
    <property type="protein sequence ID" value="RUQ84747.1"/>
    <property type="molecule type" value="Genomic_DNA"/>
</dbReference>
<keyword evidence="4" id="KW-1185">Reference proteome</keyword>
<dbReference type="AlphaFoldDB" id="A0A2P8GTY8"/>
<protein>
    <submittedName>
        <fullName evidence="1">Transport and Golgi organization protein 2</fullName>
    </submittedName>
</protein>
<evidence type="ECO:0000313" key="2">
    <source>
        <dbReference type="EMBL" id="RUQ84747.1"/>
    </source>
</evidence>
<dbReference type="Pfam" id="PF05742">
    <property type="entry name" value="TANGO2"/>
    <property type="match status" value="1"/>
</dbReference>
<dbReference type="RefSeq" id="WP_106562575.1">
    <property type="nucleotide sequence ID" value="NZ_PYAU01000001.1"/>
</dbReference>
<sequence>MCTVVVGFEPGSAWPVTLLGLRDEQPGRPWDPVGAWWPELGPSVRGLHDREAGGAWLASDDASARAAVVLNRREQFDEPAEGWTSRGVIPLAAVTSGLDAEVVVRTRTFNLVELAADRVRFTSWDGDALRSVDLRPGVHMITHEGPDTVAVPRVSRWAPRFVAAGRPTGEPGGADWDPWLDVLRESATLAPDHDDAIVREDEHDGIVLASLSLTALALRPDRAVALRTARLPEPGHLPATLDWLP</sequence>
<gene>
    <name evidence="1" type="ORF">CLV49_1040</name>
    <name evidence="2" type="ORF">ELQ93_14235</name>
</gene>
<reference evidence="2 4" key="2">
    <citation type="submission" date="2018-12" db="EMBL/GenBank/DDBJ databases">
        <authorList>
            <person name="hu s."/>
            <person name="Xu Y."/>
            <person name="Xu B."/>
            <person name="Li F."/>
        </authorList>
    </citation>
    <scope>NUCLEOTIDE SEQUENCE [LARGE SCALE GENOMIC DNA]</scope>
    <source>
        <strain evidence="2 4">KSW2-17</strain>
    </source>
</reference>
<evidence type="ECO:0000313" key="4">
    <source>
        <dbReference type="Proteomes" id="UP000268291"/>
    </source>
</evidence>
<evidence type="ECO:0000313" key="1">
    <source>
        <dbReference type="EMBL" id="PSL37433.1"/>
    </source>
</evidence>
<comment type="caution">
    <text evidence="1">The sequence shown here is derived from an EMBL/GenBank/DDBJ whole genome shotgun (WGS) entry which is preliminary data.</text>
</comment>
<dbReference type="InterPro" id="IPR008551">
    <property type="entry name" value="TANGO2"/>
</dbReference>
<reference evidence="1 3" key="1">
    <citation type="submission" date="2018-03" db="EMBL/GenBank/DDBJ databases">
        <title>Genomic Encyclopedia of Archaeal and Bacterial Type Strains, Phase II (KMG-II): from individual species to whole genera.</title>
        <authorList>
            <person name="Goeker M."/>
        </authorList>
    </citation>
    <scope>NUCLEOTIDE SEQUENCE [LARGE SCALE GENOMIC DNA]</scope>
    <source>
        <strain evidence="1 3">DSM 21548</strain>
    </source>
</reference>
<proteinExistence type="predicted"/>